<evidence type="ECO:0000313" key="2">
    <source>
        <dbReference type="EMBL" id="EXV05299.1"/>
    </source>
</evidence>
<dbReference type="AlphaFoldDB" id="A0A0A1V534"/>
<dbReference type="Proteomes" id="UP000030151">
    <property type="component" value="Unassembled WGS sequence"/>
</dbReference>
<sequence>MYIWGWWAIARFDTQLDTYSSIRTIDKHKVASSGYFCILQLVLSLPSIYQHRISWLGGHSPNQSHDMLPYRIPTHAVNQGQEEEKPHTPRSICRRTPHNPAYRTFYHSFFVNVSDALVLFAKCFVLWSRPAKALSSVSSPLRARNPAFYLDRSRVLVRSTEYCTGILFFFYSFLWVLTCSSRKGTSTTTCWRVVQHSSTPYEKSDNRL</sequence>
<dbReference type="HOGENOM" id="CLU_1321173_0_0_1"/>
<comment type="caution">
    <text evidence="2">The sequence shown here is derived from an EMBL/GenBank/DDBJ whole genome shotgun (WGS) entry which is preliminary data.</text>
</comment>
<dbReference type="EMBL" id="JELW01000001">
    <property type="protein sequence ID" value="EXV05299.1"/>
    <property type="molecule type" value="Genomic_DNA"/>
</dbReference>
<reference evidence="2 3" key="1">
    <citation type="submission" date="2014-02" db="EMBL/GenBank/DDBJ databases">
        <title>The genome sequence of the entomopathogenic fungus Metarhizium robertsii ARSEF 2575.</title>
        <authorList>
            <person name="Giuliano Garisto Donzelli B."/>
            <person name="Roe B.A."/>
            <person name="Macmil S.L."/>
            <person name="Krasnoff S.B."/>
            <person name="Gibson D.M."/>
        </authorList>
    </citation>
    <scope>NUCLEOTIDE SEQUENCE [LARGE SCALE GENOMIC DNA]</scope>
    <source>
        <strain evidence="2 3">ARSEF 2575</strain>
    </source>
</reference>
<keyword evidence="1" id="KW-1133">Transmembrane helix</keyword>
<accession>A0A0A1V534</accession>
<proteinExistence type="predicted"/>
<keyword evidence="1" id="KW-0472">Membrane</keyword>
<feature type="transmembrane region" description="Helical" evidence="1">
    <location>
        <begin position="105"/>
        <end position="127"/>
    </location>
</feature>
<evidence type="ECO:0000313" key="3">
    <source>
        <dbReference type="Proteomes" id="UP000030151"/>
    </source>
</evidence>
<feature type="transmembrane region" description="Helical" evidence="1">
    <location>
        <begin position="162"/>
        <end position="178"/>
    </location>
</feature>
<evidence type="ECO:0000256" key="1">
    <source>
        <dbReference type="SAM" id="Phobius"/>
    </source>
</evidence>
<keyword evidence="1" id="KW-0812">Transmembrane</keyword>
<organism evidence="2 3">
    <name type="scientific">Metarhizium robertsii</name>
    <dbReference type="NCBI Taxonomy" id="568076"/>
    <lineage>
        <taxon>Eukaryota</taxon>
        <taxon>Fungi</taxon>
        <taxon>Dikarya</taxon>
        <taxon>Ascomycota</taxon>
        <taxon>Pezizomycotina</taxon>
        <taxon>Sordariomycetes</taxon>
        <taxon>Hypocreomycetidae</taxon>
        <taxon>Hypocreales</taxon>
        <taxon>Clavicipitaceae</taxon>
        <taxon>Metarhizium</taxon>
    </lineage>
</organism>
<name>A0A0A1V534_9HYPO</name>
<protein>
    <submittedName>
        <fullName evidence="2">Uncharacterized protein</fullName>
    </submittedName>
</protein>
<gene>
    <name evidence="2" type="ORF">X797_000010</name>
</gene>